<dbReference type="RefSeq" id="WP_090627870.1">
    <property type="nucleotide sequence ID" value="NZ_FOQO01000006.1"/>
</dbReference>
<name>A0A1I3MDB6_9SPHI</name>
<proteinExistence type="predicted"/>
<dbReference type="InterPro" id="IPR050834">
    <property type="entry name" value="Glycosyltransf_2"/>
</dbReference>
<keyword evidence="3" id="KW-1185">Reference proteome</keyword>
<dbReference type="SUPFAM" id="SSF53448">
    <property type="entry name" value="Nucleotide-diphospho-sugar transferases"/>
    <property type="match status" value="2"/>
</dbReference>
<keyword evidence="2" id="KW-0808">Transferase</keyword>
<evidence type="ECO:0000313" key="2">
    <source>
        <dbReference type="EMBL" id="SFI94973.1"/>
    </source>
</evidence>
<dbReference type="Gene3D" id="3.90.550.10">
    <property type="entry name" value="Spore Coat Polysaccharide Biosynthesis Protein SpsA, Chain A"/>
    <property type="match status" value="2"/>
</dbReference>
<dbReference type="STRING" id="1477437.SAMN05444682_106324"/>
<sequence length="686" mass="78379">MFTPYTIRHVQLSEVRTLTPPVGKHYLVFWYNQYPLGHIWYEADLNQLDFAKAIVTALSPALTHYLGMVGAADDCNWEESLFEDDFSSGTLSYLLANLTLPRAITQTITVVICTRNRPNELKKCIKQLKLCNDQNFELLVVDNASDTDETQQVVTAFGDVAYVREDRKGLDIARNTGIKYASNAIVAFTDDDVVVDVNWITRIKEGFENPLTMALTGLTIPLEISTKAQYLFERDWGFNKGYLPRTFDKAYVDKYIAAGDSPPAWDVGAGANMAFRKDVFKVVGGFDERLDVGASGCSGDSEMWYRIMVEGWNCFYAPEMVVYHQHRKSMAELKRQLFFYMKGHVSALLVQYEKYAHIGDIRRIKKHLPEWYLRRIISFVKTGKFHHLRFLITEIKGCIAGWKFYQRNSVNRDAPLFALPNEVTASNQADSALVTVVITCYNYGHYLADAIASVKKQTYQNHEIIVVNDGSEDNTVAVCASYPDVQCIHTKRVGVSMARNTGLLYSKGAYVLFLDADDWLYANALELQLHYFNEFPEVALVAGGFDRVGNEGELLADQPDLKQHREGFYRGLLMGNFIGMQSNTMYRRELFFDFYFDSRLIGCEDYDLNLRISRNLPAFSHKQKIAAYRVHGNSISSDIAMMRKQVQKVLAKQQPFLYTPEERNAFDEGVKNWDAYFMNANQLLED</sequence>
<dbReference type="Pfam" id="PF00535">
    <property type="entry name" value="Glycos_transf_2"/>
    <property type="match status" value="2"/>
</dbReference>
<evidence type="ECO:0000259" key="1">
    <source>
        <dbReference type="Pfam" id="PF00535"/>
    </source>
</evidence>
<evidence type="ECO:0000313" key="3">
    <source>
        <dbReference type="Proteomes" id="UP000198670"/>
    </source>
</evidence>
<dbReference type="PANTHER" id="PTHR43685:SF2">
    <property type="entry name" value="GLYCOSYLTRANSFERASE 2-LIKE DOMAIN-CONTAINING PROTEIN"/>
    <property type="match status" value="1"/>
</dbReference>
<protein>
    <submittedName>
        <fullName evidence="2">Glycosyltransferase involved in cell wall bisynthesis</fullName>
    </submittedName>
</protein>
<accession>A0A1I3MDB6</accession>
<feature type="domain" description="Glycosyltransferase 2-like" evidence="1">
    <location>
        <begin position="109"/>
        <end position="215"/>
    </location>
</feature>
<reference evidence="2 3" key="1">
    <citation type="submission" date="2016-10" db="EMBL/GenBank/DDBJ databases">
        <authorList>
            <person name="de Groot N.N."/>
        </authorList>
    </citation>
    <scope>NUCLEOTIDE SEQUENCE [LARGE SCALE GENOMIC DNA]</scope>
    <source>
        <strain evidence="2 3">RK1</strain>
    </source>
</reference>
<dbReference type="InterPro" id="IPR001173">
    <property type="entry name" value="Glyco_trans_2-like"/>
</dbReference>
<dbReference type="OrthoDB" id="6638511at2"/>
<organism evidence="2 3">
    <name type="scientific">Parapedobacter indicus</name>
    <dbReference type="NCBI Taxonomy" id="1477437"/>
    <lineage>
        <taxon>Bacteria</taxon>
        <taxon>Pseudomonadati</taxon>
        <taxon>Bacteroidota</taxon>
        <taxon>Sphingobacteriia</taxon>
        <taxon>Sphingobacteriales</taxon>
        <taxon>Sphingobacteriaceae</taxon>
        <taxon>Parapedobacter</taxon>
    </lineage>
</organism>
<dbReference type="AlphaFoldDB" id="A0A1I3MDB6"/>
<dbReference type="GO" id="GO:0016740">
    <property type="term" value="F:transferase activity"/>
    <property type="evidence" value="ECO:0007669"/>
    <property type="project" value="UniProtKB-KW"/>
</dbReference>
<dbReference type="Proteomes" id="UP000198670">
    <property type="component" value="Unassembled WGS sequence"/>
</dbReference>
<dbReference type="PANTHER" id="PTHR43685">
    <property type="entry name" value="GLYCOSYLTRANSFERASE"/>
    <property type="match status" value="1"/>
</dbReference>
<feature type="domain" description="Glycosyltransferase 2-like" evidence="1">
    <location>
        <begin position="435"/>
        <end position="591"/>
    </location>
</feature>
<dbReference type="InterPro" id="IPR029044">
    <property type="entry name" value="Nucleotide-diphossugar_trans"/>
</dbReference>
<gene>
    <name evidence="2" type="ORF">SAMN05444682_106324</name>
</gene>
<dbReference type="EMBL" id="FOQO01000006">
    <property type="protein sequence ID" value="SFI94973.1"/>
    <property type="molecule type" value="Genomic_DNA"/>
</dbReference>